<dbReference type="SUPFAM" id="SSF53955">
    <property type="entry name" value="Lysozyme-like"/>
    <property type="match status" value="1"/>
</dbReference>
<evidence type="ECO:0000313" key="1">
    <source>
        <dbReference type="EMBL" id="WOJ91600.1"/>
    </source>
</evidence>
<keyword evidence="1" id="KW-0614">Plasmid</keyword>
<dbReference type="InterPro" id="IPR023346">
    <property type="entry name" value="Lysozyme-like_dom_sf"/>
</dbReference>
<dbReference type="Proteomes" id="UP001626536">
    <property type="component" value="Plasmid pRX1"/>
</dbReference>
<name>A0ABZ0HXF4_9HYPH</name>
<sequence length="205" mass="23228">MSGALNKMPAETWRQYAPFFNEYSTAAITPELLAALAQVEGAGNPVARTYWRWRLTWRPFEIYQPASSAVGMYQLTDAAFSDARRYCIRHHTVVEDGPWNDWRSCWFNAFYSRVVPSHAIELTAVSLDRNVVRILARRPNARASLQQMQDLAAIVHLCGAGRAAAFAHRGLQLMPGERCGDHDVATYLAQVNAMKRQFRRLAGER</sequence>
<dbReference type="Gene3D" id="1.10.530.10">
    <property type="match status" value="1"/>
</dbReference>
<gene>
    <name evidence="1" type="ORF">RZS28_19220</name>
</gene>
<dbReference type="RefSeq" id="WP_407341182.1">
    <property type="nucleotide sequence ID" value="NZ_CP136863.1"/>
</dbReference>
<evidence type="ECO:0000313" key="2">
    <source>
        <dbReference type="Proteomes" id="UP001626536"/>
    </source>
</evidence>
<geneLocation type="plasmid" evidence="1 2">
    <name>pRX1</name>
</geneLocation>
<organism evidence="1 2">
    <name type="scientific">Methylocapsa polymorpha</name>
    <dbReference type="NCBI Taxonomy" id="3080828"/>
    <lineage>
        <taxon>Bacteria</taxon>
        <taxon>Pseudomonadati</taxon>
        <taxon>Pseudomonadota</taxon>
        <taxon>Alphaproteobacteria</taxon>
        <taxon>Hyphomicrobiales</taxon>
        <taxon>Beijerinckiaceae</taxon>
        <taxon>Methylocapsa</taxon>
    </lineage>
</organism>
<protein>
    <submittedName>
        <fullName evidence="1">Lytic transglycosylase domain-containing protein</fullName>
    </submittedName>
</protein>
<accession>A0ABZ0HXF4</accession>
<proteinExistence type="predicted"/>
<keyword evidence="2" id="KW-1185">Reference proteome</keyword>
<dbReference type="EMBL" id="CP136863">
    <property type="protein sequence ID" value="WOJ91600.1"/>
    <property type="molecule type" value="Genomic_DNA"/>
</dbReference>
<reference evidence="1 2" key="1">
    <citation type="submission" date="2023-10" db="EMBL/GenBank/DDBJ databases">
        <title>Novel methanotroph of the genus Methylocapsa from a subarctic wetland.</title>
        <authorList>
            <person name="Belova S.E."/>
            <person name="Oshkin I.Y."/>
            <person name="Miroshnikov K."/>
            <person name="Dedysh S.N."/>
        </authorList>
    </citation>
    <scope>NUCLEOTIDE SEQUENCE [LARGE SCALE GENOMIC DNA]</scope>
    <source>
        <strain evidence="1 2">RX1</strain>
        <plasmid evidence="1 2">pRX1</plasmid>
    </source>
</reference>